<proteinExistence type="predicted"/>
<accession>A0A2N5Y0Y2</accession>
<keyword evidence="3" id="KW-1185">Reference proteome</keyword>
<dbReference type="Proteomes" id="UP000234845">
    <property type="component" value="Unassembled WGS sequence"/>
</dbReference>
<gene>
    <name evidence="2" type="ORF">CWI75_13275</name>
</gene>
<dbReference type="OrthoDB" id="7391925at2"/>
<sequence length="119" mass="13452">MKMISTGIVMTLWILGSSVAFGQNDKNDPETRQCLPMSHIDRIEVVDDQTLIFHMHGKTDYINHLPYKCHGLKHNAILHETSLNSYCSLDIISVVDTTIGMRMGSCPLGKFEPYTEPEE</sequence>
<keyword evidence="1" id="KW-0732">Signal</keyword>
<dbReference type="RefSeq" id="WP_101521983.1">
    <property type="nucleotide sequence ID" value="NZ_PKLZ01000009.1"/>
</dbReference>
<evidence type="ECO:0000256" key="1">
    <source>
        <dbReference type="SAM" id="SignalP"/>
    </source>
</evidence>
<reference evidence="3" key="1">
    <citation type="submission" date="2017-11" db="EMBL/GenBank/DDBJ databases">
        <title>The draft genome sequence of Chromatocurvus sp. F02.</title>
        <authorList>
            <person name="Du Z.-J."/>
            <person name="Chang Y.-Q."/>
        </authorList>
    </citation>
    <scope>NUCLEOTIDE SEQUENCE [LARGE SCALE GENOMIC DNA]</scope>
    <source>
        <strain evidence="3">F02</strain>
    </source>
</reference>
<feature type="chain" id="PRO_5014924528" evidence="1">
    <location>
        <begin position="23"/>
        <end position="119"/>
    </location>
</feature>
<feature type="signal peptide" evidence="1">
    <location>
        <begin position="1"/>
        <end position="22"/>
    </location>
</feature>
<organism evidence="2 3">
    <name type="scientific">Kineobactrum sediminis</name>
    <dbReference type="NCBI Taxonomy" id="1905677"/>
    <lineage>
        <taxon>Bacteria</taxon>
        <taxon>Pseudomonadati</taxon>
        <taxon>Pseudomonadota</taxon>
        <taxon>Gammaproteobacteria</taxon>
        <taxon>Cellvibrionales</taxon>
        <taxon>Halieaceae</taxon>
        <taxon>Kineobactrum</taxon>
    </lineage>
</organism>
<protein>
    <submittedName>
        <fullName evidence="2">Uncharacterized protein</fullName>
    </submittedName>
</protein>
<dbReference type="EMBL" id="PKLZ01000009">
    <property type="protein sequence ID" value="PLW82048.1"/>
    <property type="molecule type" value="Genomic_DNA"/>
</dbReference>
<evidence type="ECO:0000313" key="3">
    <source>
        <dbReference type="Proteomes" id="UP000234845"/>
    </source>
</evidence>
<evidence type="ECO:0000313" key="2">
    <source>
        <dbReference type="EMBL" id="PLW82048.1"/>
    </source>
</evidence>
<name>A0A2N5Y0Y2_9GAMM</name>
<dbReference type="AlphaFoldDB" id="A0A2N5Y0Y2"/>
<comment type="caution">
    <text evidence="2">The sequence shown here is derived from an EMBL/GenBank/DDBJ whole genome shotgun (WGS) entry which is preliminary data.</text>
</comment>